<accession>A0ABR8YBV8</accession>
<dbReference type="Pfam" id="PF19891">
    <property type="entry name" value="DUF6364"/>
    <property type="match status" value="1"/>
</dbReference>
<dbReference type="InterPro" id="IPR045944">
    <property type="entry name" value="DUF6364"/>
</dbReference>
<protein>
    <recommendedName>
        <fullName evidence="3">Antitoxin</fullName>
    </recommendedName>
</protein>
<dbReference type="RefSeq" id="WP_191765084.1">
    <property type="nucleotide sequence ID" value="NZ_JACSPP010000062.1"/>
</dbReference>
<dbReference type="Proteomes" id="UP000620874">
    <property type="component" value="Unassembled WGS sequence"/>
</dbReference>
<proteinExistence type="predicted"/>
<dbReference type="SUPFAM" id="SSF47598">
    <property type="entry name" value="Ribbon-helix-helix"/>
    <property type="match status" value="1"/>
</dbReference>
<gene>
    <name evidence="1" type="ORF">H9625_14660</name>
</gene>
<name>A0ABR8YBV8_9BACT</name>
<sequence>MATTAIRLNKELVDKAQAYATAEGKSLSSIIEDFLSRFTSSREETEEIPDIVLSLLGAGAPVDDDDINGRKAYYGHLEQKHQ</sequence>
<keyword evidence="2" id="KW-1185">Reference proteome</keyword>
<dbReference type="EMBL" id="JACSPP010000062">
    <property type="protein sequence ID" value="MBD8041657.1"/>
    <property type="molecule type" value="Genomic_DNA"/>
</dbReference>
<reference evidence="1 2" key="1">
    <citation type="submission" date="2020-08" db="EMBL/GenBank/DDBJ databases">
        <title>A Genomic Blueprint of the Chicken Gut Microbiome.</title>
        <authorList>
            <person name="Gilroy R."/>
            <person name="Ravi A."/>
            <person name="Getino M."/>
            <person name="Pursley I."/>
            <person name="Horton D.L."/>
            <person name="Alikhan N.-F."/>
            <person name="Baker D."/>
            <person name="Gharbi K."/>
            <person name="Hall N."/>
            <person name="Watson M."/>
            <person name="Adriaenssens E.M."/>
            <person name="Foster-Nyarko E."/>
            <person name="Jarju S."/>
            <person name="Secka A."/>
            <person name="Antonio M."/>
            <person name="Oren A."/>
            <person name="Chaudhuri R."/>
            <person name="La Ragione R.M."/>
            <person name="Hildebrand F."/>
            <person name="Pallen M.J."/>
        </authorList>
    </citation>
    <scope>NUCLEOTIDE SEQUENCE [LARGE SCALE GENOMIC DNA]</scope>
    <source>
        <strain evidence="1 2">Sa1CVN1</strain>
    </source>
</reference>
<evidence type="ECO:0000313" key="1">
    <source>
        <dbReference type="EMBL" id="MBD8041657.1"/>
    </source>
</evidence>
<evidence type="ECO:0000313" key="2">
    <source>
        <dbReference type="Proteomes" id="UP000620874"/>
    </source>
</evidence>
<dbReference type="InterPro" id="IPR010985">
    <property type="entry name" value="Ribbon_hlx_hlx"/>
</dbReference>
<organism evidence="1 2">
    <name type="scientific">Phocaeicola intestinalis</name>
    <dbReference type="NCBI Taxonomy" id="2762212"/>
    <lineage>
        <taxon>Bacteria</taxon>
        <taxon>Pseudomonadati</taxon>
        <taxon>Bacteroidota</taxon>
        <taxon>Bacteroidia</taxon>
        <taxon>Bacteroidales</taxon>
        <taxon>Bacteroidaceae</taxon>
        <taxon>Phocaeicola</taxon>
    </lineage>
</organism>
<comment type="caution">
    <text evidence="1">The sequence shown here is derived from an EMBL/GenBank/DDBJ whole genome shotgun (WGS) entry which is preliminary data.</text>
</comment>
<evidence type="ECO:0008006" key="3">
    <source>
        <dbReference type="Google" id="ProtNLM"/>
    </source>
</evidence>